<comment type="caution">
    <text evidence="6">The sequence shown here is derived from an EMBL/GenBank/DDBJ whole genome shotgun (WGS) entry which is preliminary data.</text>
</comment>
<dbReference type="InterPro" id="IPR038765">
    <property type="entry name" value="Papain-like_cys_pep_sf"/>
</dbReference>
<dbReference type="Pfam" id="PF18348">
    <property type="entry name" value="SH3_16"/>
    <property type="match status" value="1"/>
</dbReference>
<dbReference type="Gene3D" id="2.30.30.40">
    <property type="entry name" value="SH3 Domains"/>
    <property type="match status" value="1"/>
</dbReference>
<keyword evidence="7" id="KW-1185">Reference proteome</keyword>
<sequence length="259" mass="28362">MNMPYAIVTVPVAPLRGTASHRSEMISQLLWGAAVSVIDTAPDGWVQVKNQYDGYMGWVTAAHLETIDEALFLEPATRYLPGWVNRVTMNGVPMLVPFGCLVKGHGDTAVQWGSITVKFEDKPVLLNNNNSVDVDALKAAAAQFLNTGYLWGGTSVFGVDCSGFTQNVFKLSGISLLRDAYQQAGQGQLVGFLQEAQLGDLAFFDNEEGRITHVGILLNDHEIIHSSGKVRIDAIDNEGIINTDTGVRTHRLRIIKRFF</sequence>
<dbReference type="PROSITE" id="PS51935">
    <property type="entry name" value="NLPC_P60"/>
    <property type="match status" value="1"/>
</dbReference>
<feature type="domain" description="NlpC/P60" evidence="5">
    <location>
        <begin position="131"/>
        <end position="259"/>
    </location>
</feature>
<dbReference type="InterPro" id="IPR000064">
    <property type="entry name" value="NLP_P60_dom"/>
</dbReference>
<dbReference type="Proteomes" id="UP000552864">
    <property type="component" value="Unassembled WGS sequence"/>
</dbReference>
<accession>A0A847STB0</accession>
<dbReference type="PANTHER" id="PTHR47053">
    <property type="entry name" value="MUREIN DD-ENDOPEPTIDASE MEPH-RELATED"/>
    <property type="match status" value="1"/>
</dbReference>
<dbReference type="GO" id="GO:0006508">
    <property type="term" value="P:proteolysis"/>
    <property type="evidence" value="ECO:0007669"/>
    <property type="project" value="UniProtKB-KW"/>
</dbReference>
<dbReference type="InterPro" id="IPR041382">
    <property type="entry name" value="SH3_16"/>
</dbReference>
<dbReference type="Gene3D" id="3.90.1720.10">
    <property type="entry name" value="endopeptidase domain like (from Nostoc punctiforme)"/>
    <property type="match status" value="1"/>
</dbReference>
<evidence type="ECO:0000256" key="2">
    <source>
        <dbReference type="ARBA" id="ARBA00022670"/>
    </source>
</evidence>
<evidence type="ECO:0000256" key="1">
    <source>
        <dbReference type="ARBA" id="ARBA00007074"/>
    </source>
</evidence>
<name>A0A847STB0_9BACT</name>
<dbReference type="SUPFAM" id="SSF54001">
    <property type="entry name" value="Cysteine proteinases"/>
    <property type="match status" value="1"/>
</dbReference>
<keyword evidence="2" id="KW-0645">Protease</keyword>
<dbReference type="Pfam" id="PF00877">
    <property type="entry name" value="NLPC_P60"/>
    <property type="match status" value="1"/>
</dbReference>
<dbReference type="PANTHER" id="PTHR47053:SF1">
    <property type="entry name" value="MUREIN DD-ENDOPEPTIDASE MEPH-RELATED"/>
    <property type="match status" value="1"/>
</dbReference>
<evidence type="ECO:0000256" key="3">
    <source>
        <dbReference type="ARBA" id="ARBA00022801"/>
    </source>
</evidence>
<organism evidence="6 7">
    <name type="scientific">Chitinophaga eiseniae</name>
    <dbReference type="NCBI Taxonomy" id="634771"/>
    <lineage>
        <taxon>Bacteria</taxon>
        <taxon>Pseudomonadati</taxon>
        <taxon>Bacteroidota</taxon>
        <taxon>Chitinophagia</taxon>
        <taxon>Chitinophagales</taxon>
        <taxon>Chitinophagaceae</taxon>
        <taxon>Chitinophaga</taxon>
    </lineage>
</organism>
<proteinExistence type="inferred from homology"/>
<keyword evidence="4" id="KW-0788">Thiol protease</keyword>
<evidence type="ECO:0000256" key="4">
    <source>
        <dbReference type="ARBA" id="ARBA00022807"/>
    </source>
</evidence>
<dbReference type="InterPro" id="IPR051202">
    <property type="entry name" value="Peptidase_C40"/>
</dbReference>
<comment type="similarity">
    <text evidence="1">Belongs to the peptidase C40 family.</text>
</comment>
<evidence type="ECO:0000259" key="5">
    <source>
        <dbReference type="PROSITE" id="PS51935"/>
    </source>
</evidence>
<protein>
    <submittedName>
        <fullName evidence="6">C40 family peptidase</fullName>
    </submittedName>
</protein>
<gene>
    <name evidence="6" type="ORF">HGH91_19070</name>
</gene>
<dbReference type="EMBL" id="JABAHZ010000004">
    <property type="protein sequence ID" value="NLR80739.1"/>
    <property type="molecule type" value="Genomic_DNA"/>
</dbReference>
<evidence type="ECO:0000313" key="6">
    <source>
        <dbReference type="EMBL" id="NLR80739.1"/>
    </source>
</evidence>
<dbReference type="GO" id="GO:0008234">
    <property type="term" value="F:cysteine-type peptidase activity"/>
    <property type="evidence" value="ECO:0007669"/>
    <property type="project" value="UniProtKB-KW"/>
</dbReference>
<keyword evidence="3" id="KW-0378">Hydrolase</keyword>
<dbReference type="AlphaFoldDB" id="A0A847STB0"/>
<reference evidence="6 7" key="1">
    <citation type="submission" date="2020-04" db="EMBL/GenBank/DDBJ databases">
        <authorList>
            <person name="Yin C."/>
        </authorList>
    </citation>
    <scope>NUCLEOTIDE SEQUENCE [LARGE SCALE GENOMIC DNA]</scope>
    <source>
        <strain evidence="6 7">Ak56</strain>
    </source>
</reference>
<evidence type="ECO:0000313" key="7">
    <source>
        <dbReference type="Proteomes" id="UP000552864"/>
    </source>
</evidence>